<dbReference type="Proteomes" id="UP001596099">
    <property type="component" value="Unassembled WGS sequence"/>
</dbReference>
<feature type="compositionally biased region" description="Polar residues" evidence="1">
    <location>
        <begin position="1"/>
        <end position="16"/>
    </location>
</feature>
<keyword evidence="4" id="KW-1185">Reference proteome</keyword>
<feature type="domain" description="DUF7344" evidence="2">
    <location>
        <begin position="29"/>
        <end position="108"/>
    </location>
</feature>
<evidence type="ECO:0000313" key="4">
    <source>
        <dbReference type="Proteomes" id="UP001596099"/>
    </source>
</evidence>
<gene>
    <name evidence="3" type="ORF">ACFPYI_00595</name>
</gene>
<protein>
    <recommendedName>
        <fullName evidence="2">DUF7344 domain-containing protein</fullName>
    </recommendedName>
</protein>
<sequence length="152" mass="16946">MSSQRLTDTPPETSSAHAEPTEVERDDAFHLLSNARRRSVMRYLLDVEGPAELGTLAEHVAALENDCDTDELSSDDRKRVYISLYQGHMPKLDNHDIVEYDQARGTVEPEPIMQAFAPYLDEDPLSLDDTDPVRSDAAESPFTSAINSILGR</sequence>
<dbReference type="Pfam" id="PF24035">
    <property type="entry name" value="DUF7344"/>
    <property type="match status" value="1"/>
</dbReference>
<feature type="region of interest" description="Disordered" evidence="1">
    <location>
        <begin position="1"/>
        <end position="29"/>
    </location>
</feature>
<feature type="compositionally biased region" description="Basic and acidic residues" evidence="1">
    <location>
        <begin position="19"/>
        <end position="29"/>
    </location>
</feature>
<dbReference type="AlphaFoldDB" id="A0ABD5RHK0"/>
<reference evidence="3 4" key="1">
    <citation type="journal article" date="2019" name="Int. J. Syst. Evol. Microbiol.">
        <title>The Global Catalogue of Microorganisms (GCM) 10K type strain sequencing project: providing services to taxonomists for standard genome sequencing and annotation.</title>
        <authorList>
            <consortium name="The Broad Institute Genomics Platform"/>
            <consortium name="The Broad Institute Genome Sequencing Center for Infectious Disease"/>
            <person name="Wu L."/>
            <person name="Ma J."/>
        </authorList>
    </citation>
    <scope>NUCLEOTIDE SEQUENCE [LARGE SCALE GENOMIC DNA]</scope>
    <source>
        <strain evidence="3 4">CGMCC 1.12543</strain>
    </source>
</reference>
<dbReference type="EMBL" id="JBHSQH010000001">
    <property type="protein sequence ID" value="MFC5969818.1"/>
    <property type="molecule type" value="Genomic_DNA"/>
</dbReference>
<evidence type="ECO:0000313" key="3">
    <source>
        <dbReference type="EMBL" id="MFC5969818.1"/>
    </source>
</evidence>
<accession>A0ABD5RHK0</accession>
<proteinExistence type="predicted"/>
<dbReference type="RefSeq" id="WP_247418171.1">
    <property type="nucleotide sequence ID" value="NZ_JALLGW010000001.1"/>
</dbReference>
<dbReference type="InterPro" id="IPR055768">
    <property type="entry name" value="DUF7344"/>
</dbReference>
<name>A0ABD5RHK0_9EURY</name>
<evidence type="ECO:0000256" key="1">
    <source>
        <dbReference type="SAM" id="MobiDB-lite"/>
    </source>
</evidence>
<evidence type="ECO:0000259" key="2">
    <source>
        <dbReference type="Pfam" id="PF24035"/>
    </source>
</evidence>
<organism evidence="3 4">
    <name type="scientific">Halomarina salina</name>
    <dbReference type="NCBI Taxonomy" id="1872699"/>
    <lineage>
        <taxon>Archaea</taxon>
        <taxon>Methanobacteriati</taxon>
        <taxon>Methanobacteriota</taxon>
        <taxon>Stenosarchaea group</taxon>
        <taxon>Halobacteria</taxon>
        <taxon>Halobacteriales</taxon>
        <taxon>Natronomonadaceae</taxon>
        <taxon>Halomarina</taxon>
    </lineage>
</organism>
<comment type="caution">
    <text evidence="3">The sequence shown here is derived from an EMBL/GenBank/DDBJ whole genome shotgun (WGS) entry which is preliminary data.</text>
</comment>